<feature type="domain" description="NYN" evidence="2">
    <location>
        <begin position="155"/>
        <end position="205"/>
    </location>
</feature>
<evidence type="ECO:0000313" key="3">
    <source>
        <dbReference type="EMBL" id="TQC75577.1"/>
    </source>
</evidence>
<dbReference type="CDD" id="cd18722">
    <property type="entry name" value="PIN_NicB-like"/>
    <property type="match status" value="1"/>
</dbReference>
<reference evidence="3 4" key="1">
    <citation type="submission" date="2019-06" db="EMBL/GenBank/DDBJ databases">
        <title>Pantoea dispersa Assembly.</title>
        <authorList>
            <person name="Wang J."/>
        </authorList>
    </citation>
    <scope>NUCLEOTIDE SEQUENCE [LARGE SCALE GENOMIC DNA]</scope>
    <source>
        <strain evidence="4">bio</strain>
    </source>
</reference>
<dbReference type="Gene3D" id="3.40.50.1010">
    <property type="entry name" value="5'-nuclease"/>
    <property type="match status" value="1"/>
</dbReference>
<comment type="caution">
    <text evidence="3">The sequence shown here is derived from an EMBL/GenBank/DDBJ whole genome shotgun (WGS) entry which is preliminary data.</text>
</comment>
<protein>
    <submittedName>
        <fullName evidence="3">NYN domain-containing protein</fullName>
    </submittedName>
</protein>
<gene>
    <name evidence="3" type="ORF">FK492_06560</name>
</gene>
<evidence type="ECO:0000259" key="2">
    <source>
        <dbReference type="Pfam" id="PF01936"/>
    </source>
</evidence>
<dbReference type="InterPro" id="IPR021139">
    <property type="entry name" value="NYN"/>
</dbReference>
<keyword evidence="4" id="KW-1185">Reference proteome</keyword>
<dbReference type="Pfam" id="PF01936">
    <property type="entry name" value="NYN"/>
    <property type="match status" value="1"/>
</dbReference>
<evidence type="ECO:0000313" key="4">
    <source>
        <dbReference type="Proteomes" id="UP000319715"/>
    </source>
</evidence>
<name>A0ABY3A0R4_9GAMM</name>
<evidence type="ECO:0000256" key="1">
    <source>
        <dbReference type="SAM" id="MobiDB-lite"/>
    </source>
</evidence>
<dbReference type="EMBL" id="VICF01000002">
    <property type="protein sequence ID" value="TQC75577.1"/>
    <property type="molecule type" value="Genomic_DNA"/>
</dbReference>
<dbReference type="Proteomes" id="UP000319715">
    <property type="component" value="Unassembled WGS sequence"/>
</dbReference>
<sequence>MKKAAILIDAGFFMQRLHSTHRKHFAAQELTAQCIMKVIWSMVLSHLNGKRQSQERREPLELYRIYFYDCPPLDIQTRLPLPDPGNKTPGRKNFKLEKSYILRTELHEELRKTRKTALRLGHLVDNKRWQLTTFSLDALMKGQKTWDQLTNEDFYYDIKQKQVDIKLGMDITTLAYEKLVDVIVLVAGDSDFVPAAKHARIKGIDFILDPLRQSVTPSLSEHIDGVQSFSLISGLADALHAEPNPVPDWWEDRRKSKTKRREPADKKPYGRNQRDAANKHSHQKPKR</sequence>
<organism evidence="3 4">
    <name type="scientific">Pantoea dispersa</name>
    <dbReference type="NCBI Taxonomy" id="59814"/>
    <lineage>
        <taxon>Bacteria</taxon>
        <taxon>Pseudomonadati</taxon>
        <taxon>Pseudomonadota</taxon>
        <taxon>Gammaproteobacteria</taxon>
        <taxon>Enterobacterales</taxon>
        <taxon>Erwiniaceae</taxon>
        <taxon>Pantoea</taxon>
    </lineage>
</organism>
<feature type="compositionally biased region" description="Basic and acidic residues" evidence="1">
    <location>
        <begin position="261"/>
        <end position="278"/>
    </location>
</feature>
<proteinExistence type="predicted"/>
<feature type="region of interest" description="Disordered" evidence="1">
    <location>
        <begin position="245"/>
        <end position="287"/>
    </location>
</feature>
<accession>A0ABY3A0R4</accession>